<dbReference type="InterPro" id="IPR011281">
    <property type="entry name" value="Succ_DH_flav_su_fwd"/>
</dbReference>
<evidence type="ECO:0000259" key="21">
    <source>
        <dbReference type="Pfam" id="PF02910"/>
    </source>
</evidence>
<evidence type="ECO:0000313" key="23">
    <source>
        <dbReference type="Proteomes" id="UP001060275"/>
    </source>
</evidence>
<dbReference type="Gene3D" id="1.20.58.100">
    <property type="entry name" value="Fumarate reductase/succinate dehydrogenase flavoprotein-like, C-terminal domain"/>
    <property type="match status" value="1"/>
</dbReference>
<feature type="active site" description="Proton acceptor" evidence="15">
    <location>
        <position position="290"/>
    </location>
</feature>
<evidence type="ECO:0000256" key="19">
    <source>
        <dbReference type="RuleBase" id="RU362051"/>
    </source>
</evidence>
<dbReference type="SUPFAM" id="SSF46977">
    <property type="entry name" value="Succinate dehydrogenase/fumarate reductase flavoprotein C-terminal domain"/>
    <property type="match status" value="1"/>
</dbReference>
<feature type="domain" description="FAD-dependent oxidoreductase 2 FAD-binding" evidence="20">
    <location>
        <begin position="12"/>
        <end position="408"/>
    </location>
</feature>
<evidence type="ECO:0000256" key="12">
    <source>
        <dbReference type="ARBA" id="ARBA00023136"/>
    </source>
</evidence>
<comment type="caution">
    <text evidence="22">The sequence shown here is derived from an EMBL/GenBank/DDBJ whole genome shotgun (WGS) entry which is preliminary data.</text>
</comment>
<feature type="binding site" evidence="17">
    <location>
        <position position="391"/>
    </location>
    <ligand>
        <name>FAD</name>
        <dbReference type="ChEBI" id="CHEBI:57692"/>
    </ligand>
</feature>
<dbReference type="InterPro" id="IPR036188">
    <property type="entry name" value="FAD/NAD-bd_sf"/>
</dbReference>
<dbReference type="PANTHER" id="PTHR11632:SF51">
    <property type="entry name" value="SUCCINATE DEHYDROGENASE [UBIQUINONE] FLAVOPROTEIN SUBUNIT, MITOCHONDRIAL"/>
    <property type="match status" value="1"/>
</dbReference>
<dbReference type="InterPro" id="IPR037099">
    <property type="entry name" value="Fum_R/Succ_DH_flav-like_C_sf"/>
</dbReference>
<dbReference type="FunFam" id="3.90.700.10:FF:000001">
    <property type="entry name" value="Mitochondrial succinate dehydrogenase flavoprotein subunit"/>
    <property type="match status" value="1"/>
</dbReference>
<dbReference type="EMBL" id="JAMWDU010000002">
    <property type="protein sequence ID" value="MCP8886859.1"/>
    <property type="molecule type" value="Genomic_DNA"/>
</dbReference>
<feature type="binding site" evidence="16">
    <location>
        <position position="246"/>
    </location>
    <ligand>
        <name>substrate</name>
    </ligand>
</feature>
<dbReference type="InterPro" id="IPR003952">
    <property type="entry name" value="FRD_SDH_FAD_BS"/>
</dbReference>
<feature type="binding site" evidence="17">
    <location>
        <begin position="407"/>
        <end position="408"/>
    </location>
    <ligand>
        <name>FAD</name>
        <dbReference type="ChEBI" id="CHEBI:57692"/>
    </ligand>
</feature>
<dbReference type="Pfam" id="PF00890">
    <property type="entry name" value="FAD_binding_2"/>
    <property type="match status" value="1"/>
</dbReference>
<evidence type="ECO:0000313" key="22">
    <source>
        <dbReference type="EMBL" id="MCP8886859.1"/>
    </source>
</evidence>
<dbReference type="InterPro" id="IPR003953">
    <property type="entry name" value="FAD-dep_OxRdtase_2_FAD-bd"/>
</dbReference>
<comment type="catalytic activity">
    <reaction evidence="13 19">
        <text>a quinone + succinate = fumarate + a quinol</text>
        <dbReference type="Rhea" id="RHEA:40523"/>
        <dbReference type="ChEBI" id="CHEBI:24646"/>
        <dbReference type="ChEBI" id="CHEBI:29806"/>
        <dbReference type="ChEBI" id="CHEBI:30031"/>
        <dbReference type="ChEBI" id="CHEBI:132124"/>
        <dbReference type="EC" id="1.3.5.1"/>
    </reaction>
</comment>
<reference evidence="22" key="1">
    <citation type="submission" date="2022-06" db="EMBL/GenBank/DDBJ databases">
        <title>Devosia sp. XJ19-45 genome assembly.</title>
        <authorList>
            <person name="Li B."/>
            <person name="Cai M."/>
            <person name="Nie G."/>
            <person name="Li W."/>
        </authorList>
    </citation>
    <scope>NUCLEOTIDE SEQUENCE</scope>
    <source>
        <strain evidence="22">XJ19-45</strain>
    </source>
</reference>
<feature type="modified residue" description="Tele-8alpha-FAD histidine" evidence="18">
    <location>
        <position position="48"/>
    </location>
</feature>
<comment type="subcellular location">
    <subcellularLocation>
        <location evidence="1 19">Cell inner membrane</location>
        <topology evidence="1 19">Peripheral membrane protein</topology>
        <orientation evidence="1 19">Cytoplasmic side</orientation>
    </subcellularLocation>
</comment>
<keyword evidence="19" id="KW-0816">Tricarboxylic acid cycle</keyword>
<dbReference type="InterPro" id="IPR027477">
    <property type="entry name" value="Succ_DH/fumarate_Rdtase_cat_sf"/>
</dbReference>
<dbReference type="EC" id="1.3.5.1" evidence="5 19"/>
<keyword evidence="19" id="KW-1003">Cell membrane</keyword>
<evidence type="ECO:0000256" key="5">
    <source>
        <dbReference type="ARBA" id="ARBA00012792"/>
    </source>
</evidence>
<dbReference type="PROSITE" id="PS00504">
    <property type="entry name" value="FRD_SDH_FAD_BINDING"/>
    <property type="match status" value="1"/>
</dbReference>
<evidence type="ECO:0000256" key="17">
    <source>
        <dbReference type="PIRSR" id="PIRSR611281-3"/>
    </source>
</evidence>
<dbReference type="PIRSF" id="PIRSF000171">
    <property type="entry name" value="SDHA_APRA_LASPO"/>
    <property type="match status" value="1"/>
</dbReference>
<dbReference type="GO" id="GO:0022900">
    <property type="term" value="P:electron transport chain"/>
    <property type="evidence" value="ECO:0007669"/>
    <property type="project" value="UniProtKB-UniRule"/>
</dbReference>
<keyword evidence="23" id="KW-1185">Reference proteome</keyword>
<feature type="binding site" evidence="17">
    <location>
        <begin position="40"/>
        <end position="55"/>
    </location>
    <ligand>
        <name>FAD</name>
        <dbReference type="ChEBI" id="CHEBI:57692"/>
    </ligand>
</feature>
<dbReference type="InterPro" id="IPR015939">
    <property type="entry name" value="Fum_Rdtase/Succ_DH_flav-like_C"/>
</dbReference>
<dbReference type="GO" id="GO:0009055">
    <property type="term" value="F:electron transfer activity"/>
    <property type="evidence" value="ECO:0007669"/>
    <property type="project" value="TreeGrafter"/>
</dbReference>
<dbReference type="NCBIfam" id="TIGR01816">
    <property type="entry name" value="sdhA_forward"/>
    <property type="match status" value="1"/>
</dbReference>
<evidence type="ECO:0000256" key="7">
    <source>
        <dbReference type="ARBA" id="ARBA00022448"/>
    </source>
</evidence>
<evidence type="ECO:0000256" key="18">
    <source>
        <dbReference type="PIRSR" id="PIRSR611281-4"/>
    </source>
</evidence>
<evidence type="ECO:0000259" key="20">
    <source>
        <dbReference type="Pfam" id="PF00890"/>
    </source>
</evidence>
<evidence type="ECO:0000256" key="4">
    <source>
        <dbReference type="ARBA" id="ARBA00011294"/>
    </source>
</evidence>
<accession>A0A9Q4AN64</accession>
<evidence type="ECO:0000256" key="6">
    <source>
        <dbReference type="ARBA" id="ARBA00019965"/>
    </source>
</evidence>
<dbReference type="NCBIfam" id="TIGR01812">
    <property type="entry name" value="sdhA_frdA_Gneg"/>
    <property type="match status" value="1"/>
</dbReference>
<evidence type="ECO:0000256" key="14">
    <source>
        <dbReference type="NCBIfam" id="TIGR01816"/>
    </source>
</evidence>
<evidence type="ECO:0000256" key="10">
    <source>
        <dbReference type="ARBA" id="ARBA00022982"/>
    </source>
</evidence>
<dbReference type="SUPFAM" id="SSF56425">
    <property type="entry name" value="Succinate dehydrogenase/fumarate reductase flavoprotein, catalytic domain"/>
    <property type="match status" value="1"/>
</dbReference>
<dbReference type="SUPFAM" id="SSF51905">
    <property type="entry name" value="FAD/NAD(P)-binding domain"/>
    <property type="match status" value="1"/>
</dbReference>
<dbReference type="PANTHER" id="PTHR11632">
    <property type="entry name" value="SUCCINATE DEHYDROGENASE 2 FLAVOPROTEIN SUBUNIT"/>
    <property type="match status" value="1"/>
</dbReference>
<dbReference type="FunFam" id="3.50.50.60:FF:000026">
    <property type="entry name" value="Succinate dehydrogenase flavoprotein subunit"/>
    <property type="match status" value="1"/>
</dbReference>
<proteinExistence type="inferred from homology"/>
<evidence type="ECO:0000256" key="1">
    <source>
        <dbReference type="ARBA" id="ARBA00004515"/>
    </source>
</evidence>
<dbReference type="InterPro" id="IPR014006">
    <property type="entry name" value="Succ_Dhase_FrdA_Gneg"/>
</dbReference>
<evidence type="ECO:0000256" key="15">
    <source>
        <dbReference type="PIRSR" id="PIRSR000171-1"/>
    </source>
</evidence>
<evidence type="ECO:0000256" key="9">
    <source>
        <dbReference type="ARBA" id="ARBA00022827"/>
    </source>
</evidence>
<evidence type="ECO:0000256" key="11">
    <source>
        <dbReference type="ARBA" id="ARBA00023002"/>
    </source>
</evidence>
<dbReference type="Gene3D" id="3.90.700.10">
    <property type="entry name" value="Succinate dehydrogenase/fumarate reductase flavoprotein, catalytic domain"/>
    <property type="match status" value="1"/>
</dbReference>
<evidence type="ECO:0000256" key="2">
    <source>
        <dbReference type="ARBA" id="ARBA00004894"/>
    </source>
</evidence>
<keyword evidence="9 17" id="KW-0274">FAD</keyword>
<protein>
    <recommendedName>
        <fullName evidence="6 14">Succinate dehydrogenase flavoprotein subunit</fullName>
        <ecNumber evidence="5 19">1.3.5.1</ecNumber>
    </recommendedName>
</protein>
<comment type="subunit">
    <text evidence="4">Part of an enzyme complex containing four subunits: a flavoprotein, an iron-sulfur, cytochrome b-556, and a hydrophobic anchor protein.</text>
</comment>
<feature type="binding site" evidence="16">
    <location>
        <position position="258"/>
    </location>
    <ligand>
        <name>substrate</name>
    </ligand>
</feature>
<keyword evidence="11 19" id="KW-0560">Oxidoreductase</keyword>
<keyword evidence="10 19" id="KW-0249">Electron transport</keyword>
<dbReference type="AlphaFoldDB" id="A0A9Q4AN64"/>
<evidence type="ECO:0000256" key="8">
    <source>
        <dbReference type="ARBA" id="ARBA00022630"/>
    </source>
</evidence>
<dbReference type="GO" id="GO:0005886">
    <property type="term" value="C:plasma membrane"/>
    <property type="evidence" value="ECO:0007669"/>
    <property type="project" value="UniProtKB-SubCell"/>
</dbReference>
<gene>
    <name evidence="22" type="primary">sdhA</name>
    <name evidence="22" type="ORF">NF348_07060</name>
</gene>
<dbReference type="Gene3D" id="4.10.80.40">
    <property type="entry name" value="succinate dehydrogenase protein domain"/>
    <property type="match status" value="1"/>
</dbReference>
<evidence type="ECO:0000256" key="13">
    <source>
        <dbReference type="ARBA" id="ARBA00049220"/>
    </source>
</evidence>
<keyword evidence="12 19" id="KW-0472">Membrane</keyword>
<sequence length="603" mass="65619">MAEYELIDHEFDVVVVGAGGAGLRATLGMAEQGFNTACITKVFPTRSHTVAAQGGIAASLQNMGPDSWQWHMYDTVKGSDWLGDNDAMEYLAREAPAAIYELEHYGVPFSRTNEGKIYQRPFGGHMTEFGDGPPVQRTCAAADRTGHAILHTLYGQSLRNNAQFYIEYFALDLIMGENGECQGVIAWKLDDGTLHRFRAKMVVLATGGYGRSYFSATSAHTCTGDGNGMVARAGLPLQDMEFVQFHPTGIYGAGVLITEGARGEGGYLTNSEGERFMERYAPNAKDLASRDVVSRCMTLEIREGRGVGPKKDHIYLHLDHLDPKVLHERLPGITESAKIFAGVDLTREPIPVLPTVHYNMGGIPANYHGEVLNPTAEDPTRIVPGLMAVGEAACASVHGANRLGSNSLTDLVVFGRAAALRAGKVMDKAAPVPGINAAQDAKILARFDRLRNANGSQPTAKLRDEMQQTMQAEAAVFRTDASLKNGVKAMSEIYKRLPDVKVTDRSLIWNSDLVETLELENLMTCAIATVVSAEARHESRGAHAHEDFPNRDDQEWRKHTLASVNVDTGSVALSYRPVIVDPLTPQDQGGIDLKKIAPKARVY</sequence>
<comment type="cofactor">
    <cofactor evidence="17">
        <name>FAD</name>
        <dbReference type="ChEBI" id="CHEBI:57692"/>
    </cofactor>
    <text evidence="17">Flavinylated by SdhE, about 5% flavinylation occurs in the absence of SdhE.</text>
</comment>
<dbReference type="FunFam" id="1.20.58.100:FF:000001">
    <property type="entry name" value="Succinate dehydrogenase flavoprotein subunit (SdhA)"/>
    <property type="match status" value="1"/>
</dbReference>
<dbReference type="GO" id="GO:0050660">
    <property type="term" value="F:flavin adenine dinucleotide binding"/>
    <property type="evidence" value="ECO:0007669"/>
    <property type="project" value="UniProtKB-UniRule"/>
</dbReference>
<comment type="pathway">
    <text evidence="2 19">Carbohydrate metabolism; tricarboxylic acid cycle; fumarate from succinate (bacterial route): step 1/1.</text>
</comment>
<evidence type="ECO:0000256" key="3">
    <source>
        <dbReference type="ARBA" id="ARBA00008040"/>
    </source>
</evidence>
<organism evidence="22 23">
    <name type="scientific">Devosia ureilytica</name>
    <dbReference type="NCBI Taxonomy" id="2952754"/>
    <lineage>
        <taxon>Bacteria</taxon>
        <taxon>Pseudomonadati</taxon>
        <taxon>Pseudomonadota</taxon>
        <taxon>Alphaproteobacteria</taxon>
        <taxon>Hyphomicrobiales</taxon>
        <taxon>Devosiaceae</taxon>
        <taxon>Devosia</taxon>
    </lineage>
</organism>
<dbReference type="Proteomes" id="UP001060275">
    <property type="component" value="Unassembled WGS sequence"/>
</dbReference>
<keyword evidence="8 17" id="KW-0285">Flavoprotein</keyword>
<dbReference type="RefSeq" id="WP_254673468.1">
    <property type="nucleotide sequence ID" value="NZ_JAMWDU010000002.1"/>
</dbReference>
<evidence type="ECO:0000256" key="16">
    <source>
        <dbReference type="PIRSR" id="PIRSR611281-2"/>
    </source>
</evidence>
<dbReference type="InterPro" id="IPR030664">
    <property type="entry name" value="SdhA/FrdA/AprA"/>
</dbReference>
<dbReference type="Gene3D" id="3.50.50.60">
    <property type="entry name" value="FAD/NAD(P)-binding domain"/>
    <property type="match status" value="1"/>
</dbReference>
<feature type="binding site" evidence="17">
    <location>
        <begin position="17"/>
        <end position="22"/>
    </location>
    <ligand>
        <name>FAD</name>
        <dbReference type="ChEBI" id="CHEBI:57692"/>
    </ligand>
</feature>
<feature type="binding site" evidence="16">
    <location>
        <position position="357"/>
    </location>
    <ligand>
        <name>substrate</name>
    </ligand>
</feature>
<feature type="domain" description="Fumarate reductase/succinate dehydrogenase flavoprotein-like C-terminal" evidence="21">
    <location>
        <begin position="463"/>
        <end position="603"/>
    </location>
</feature>
<dbReference type="GO" id="GO:0006099">
    <property type="term" value="P:tricarboxylic acid cycle"/>
    <property type="evidence" value="ECO:0007669"/>
    <property type="project" value="UniProtKB-UniRule"/>
</dbReference>
<comment type="similarity">
    <text evidence="3 19">Belongs to the FAD-dependent oxidoreductase 2 family. FRD/SDH subfamily.</text>
</comment>
<feature type="binding site" evidence="17">
    <location>
        <position position="225"/>
    </location>
    <ligand>
        <name>FAD</name>
        <dbReference type="ChEBI" id="CHEBI:57692"/>
    </ligand>
</feature>
<dbReference type="Pfam" id="PF02910">
    <property type="entry name" value="Succ_DH_flav_C"/>
    <property type="match status" value="1"/>
</dbReference>
<keyword evidence="7 19" id="KW-0813">Transport</keyword>
<dbReference type="GO" id="GO:0008177">
    <property type="term" value="F:succinate dehydrogenase (quinone) activity"/>
    <property type="evidence" value="ECO:0007669"/>
    <property type="project" value="UniProtKB-EC"/>
</dbReference>
<feature type="binding site" evidence="16">
    <location>
        <position position="402"/>
    </location>
    <ligand>
        <name>substrate</name>
    </ligand>
</feature>
<keyword evidence="19" id="KW-0997">Cell inner membrane</keyword>
<name>A0A9Q4AN64_9HYPH</name>